<keyword evidence="10" id="KW-0472">Membrane</keyword>
<comment type="cofactor">
    <cofactor evidence="1 8">
        <name>heme</name>
        <dbReference type="ChEBI" id="CHEBI:30413"/>
    </cofactor>
</comment>
<feature type="binding site" description="axial binding residue" evidence="8">
    <location>
        <position position="439"/>
    </location>
    <ligand>
        <name>heme</name>
        <dbReference type="ChEBI" id="CHEBI:30413"/>
    </ligand>
    <ligandPart>
        <name>Fe</name>
        <dbReference type="ChEBI" id="CHEBI:18248"/>
    </ligandPart>
</feature>
<keyword evidence="3 8" id="KW-0349">Heme</keyword>
<evidence type="ECO:0000256" key="3">
    <source>
        <dbReference type="ARBA" id="ARBA00022617"/>
    </source>
</evidence>
<comment type="caution">
    <text evidence="11">The sequence shown here is derived from an EMBL/GenBank/DDBJ whole genome shotgun (WGS) entry which is preliminary data.</text>
</comment>
<accession>A0AAP0EQL7</accession>
<dbReference type="InterPro" id="IPR002401">
    <property type="entry name" value="Cyt_P450_E_grp-I"/>
</dbReference>
<dbReference type="CDD" id="cd11043">
    <property type="entry name" value="CYP90-like"/>
    <property type="match status" value="1"/>
</dbReference>
<keyword evidence="5 9" id="KW-0560">Oxidoreductase</keyword>
<evidence type="ECO:0008006" key="13">
    <source>
        <dbReference type="Google" id="ProtNLM"/>
    </source>
</evidence>
<evidence type="ECO:0000256" key="9">
    <source>
        <dbReference type="RuleBase" id="RU000461"/>
    </source>
</evidence>
<dbReference type="GO" id="GO:0016125">
    <property type="term" value="P:sterol metabolic process"/>
    <property type="evidence" value="ECO:0007669"/>
    <property type="project" value="TreeGrafter"/>
</dbReference>
<proteinExistence type="inferred from homology"/>
<dbReference type="InterPro" id="IPR001128">
    <property type="entry name" value="Cyt_P450"/>
</dbReference>
<keyword evidence="4 8" id="KW-0479">Metal-binding</keyword>
<dbReference type="SUPFAM" id="SSF48264">
    <property type="entry name" value="Cytochrome P450"/>
    <property type="match status" value="1"/>
</dbReference>
<keyword evidence="12" id="KW-1185">Reference proteome</keyword>
<reference evidence="11 12" key="1">
    <citation type="submission" date="2024-01" db="EMBL/GenBank/DDBJ databases">
        <title>Genome assemblies of Stephania.</title>
        <authorList>
            <person name="Yang L."/>
        </authorList>
    </citation>
    <scope>NUCLEOTIDE SEQUENCE [LARGE SCALE GENOMIC DNA]</scope>
    <source>
        <strain evidence="11">QJT</strain>
        <tissue evidence="11">Leaf</tissue>
    </source>
</reference>
<dbReference type="InterPro" id="IPR036396">
    <property type="entry name" value="Cyt_P450_sf"/>
</dbReference>
<evidence type="ECO:0000256" key="7">
    <source>
        <dbReference type="ARBA" id="ARBA00023033"/>
    </source>
</evidence>
<sequence>MELLQVLISIVPLSSLLIAVLLYYYFKVMMTTDDDDDNNAVQMIGGGGKLPPGSRGWPLIGESMELLRAGRNGQVEKFFQDRMSKHSNQAFTTSLFGQSNMVALCGPEAHKFLFSNEHKLVNSWWPRSVHKLFPTTSRQVREDAMRMRSLIMPALLKAEALQRYVGSMDAMARRSVERGWVGKEEVRVFELVKEYAFRVACRLFMSVEDEDLVRRLVRPFGKLAAGIFAVPLDVPGTAYNKAVKASRVIREELRGMVQKRSCDHHHHHHQNGDMLSHMLKINGSETLSDEDVVNKIMGLLIGGHDTATAVITCFIKYMAELPHIYDLVLKEQREIAKLKRPGELLNWDDIQKMRHTWNVACEVMRFWAPVQGAFKEALTDFTYAGFFIPKGFKLYWNVNTTHKNPDYFAEPEKFDPWRFEGIGPAPYTYVPFGGGARTCPGKEYARLEILVFMHNLVNKYRWEKVIADEKIIVDPMPVPTNGLPIRLYPHASLRH</sequence>
<dbReference type="PRINTS" id="PR00463">
    <property type="entry name" value="EP450I"/>
</dbReference>
<dbReference type="Proteomes" id="UP001417504">
    <property type="component" value="Unassembled WGS sequence"/>
</dbReference>
<keyword evidence="6 8" id="KW-0408">Iron</keyword>
<evidence type="ECO:0000256" key="6">
    <source>
        <dbReference type="ARBA" id="ARBA00023004"/>
    </source>
</evidence>
<evidence type="ECO:0000256" key="4">
    <source>
        <dbReference type="ARBA" id="ARBA00022723"/>
    </source>
</evidence>
<evidence type="ECO:0000256" key="5">
    <source>
        <dbReference type="ARBA" id="ARBA00023002"/>
    </source>
</evidence>
<evidence type="ECO:0000313" key="11">
    <source>
        <dbReference type="EMBL" id="KAK9097609.1"/>
    </source>
</evidence>
<organism evidence="11 12">
    <name type="scientific">Stephania japonica</name>
    <dbReference type="NCBI Taxonomy" id="461633"/>
    <lineage>
        <taxon>Eukaryota</taxon>
        <taxon>Viridiplantae</taxon>
        <taxon>Streptophyta</taxon>
        <taxon>Embryophyta</taxon>
        <taxon>Tracheophyta</taxon>
        <taxon>Spermatophyta</taxon>
        <taxon>Magnoliopsida</taxon>
        <taxon>Ranunculales</taxon>
        <taxon>Menispermaceae</taxon>
        <taxon>Menispermoideae</taxon>
        <taxon>Cissampelideae</taxon>
        <taxon>Stephania</taxon>
    </lineage>
</organism>
<dbReference type="PANTHER" id="PTHR24286:SF384">
    <property type="entry name" value="P450, PUTATIVE (EUROFUNG)-RELATED"/>
    <property type="match status" value="1"/>
</dbReference>
<dbReference type="Pfam" id="PF00067">
    <property type="entry name" value="p450"/>
    <property type="match status" value="1"/>
</dbReference>
<dbReference type="InterPro" id="IPR017972">
    <property type="entry name" value="Cyt_P450_CS"/>
</dbReference>
<keyword evidence="7 9" id="KW-0503">Monooxygenase</keyword>
<keyword evidence="10" id="KW-1133">Transmembrane helix</keyword>
<evidence type="ECO:0000313" key="12">
    <source>
        <dbReference type="Proteomes" id="UP001417504"/>
    </source>
</evidence>
<dbReference type="PANTHER" id="PTHR24286">
    <property type="entry name" value="CYTOCHROME P450 26"/>
    <property type="match status" value="1"/>
</dbReference>
<dbReference type="GO" id="GO:0020037">
    <property type="term" value="F:heme binding"/>
    <property type="evidence" value="ECO:0007669"/>
    <property type="project" value="InterPro"/>
</dbReference>
<dbReference type="FunFam" id="1.10.630.10:FF:000022">
    <property type="entry name" value="Taxadiene 5-alpha hydroxylase"/>
    <property type="match status" value="1"/>
</dbReference>
<gene>
    <name evidence="11" type="ORF">Sjap_023106</name>
</gene>
<name>A0AAP0EQL7_9MAGN</name>
<feature type="transmembrane region" description="Helical" evidence="10">
    <location>
        <begin position="6"/>
        <end position="26"/>
    </location>
</feature>
<evidence type="ECO:0000256" key="1">
    <source>
        <dbReference type="ARBA" id="ARBA00001971"/>
    </source>
</evidence>
<dbReference type="GO" id="GO:0016705">
    <property type="term" value="F:oxidoreductase activity, acting on paired donors, with incorporation or reduction of molecular oxygen"/>
    <property type="evidence" value="ECO:0007669"/>
    <property type="project" value="InterPro"/>
</dbReference>
<evidence type="ECO:0000256" key="2">
    <source>
        <dbReference type="ARBA" id="ARBA00010617"/>
    </source>
</evidence>
<keyword evidence="10" id="KW-0812">Transmembrane</keyword>
<evidence type="ECO:0000256" key="8">
    <source>
        <dbReference type="PIRSR" id="PIRSR602401-1"/>
    </source>
</evidence>
<dbReference type="GO" id="GO:0004497">
    <property type="term" value="F:monooxygenase activity"/>
    <property type="evidence" value="ECO:0007669"/>
    <property type="project" value="UniProtKB-KW"/>
</dbReference>
<dbReference type="GO" id="GO:0005506">
    <property type="term" value="F:iron ion binding"/>
    <property type="evidence" value="ECO:0007669"/>
    <property type="project" value="InterPro"/>
</dbReference>
<dbReference type="GO" id="GO:0044550">
    <property type="term" value="P:secondary metabolite biosynthetic process"/>
    <property type="evidence" value="ECO:0007669"/>
    <property type="project" value="UniProtKB-ARBA"/>
</dbReference>
<evidence type="ECO:0000256" key="10">
    <source>
        <dbReference type="SAM" id="Phobius"/>
    </source>
</evidence>
<comment type="similarity">
    <text evidence="2 9">Belongs to the cytochrome P450 family.</text>
</comment>
<dbReference type="PROSITE" id="PS00086">
    <property type="entry name" value="CYTOCHROME_P450"/>
    <property type="match status" value="1"/>
</dbReference>
<dbReference type="EMBL" id="JBBNAE010000009">
    <property type="protein sequence ID" value="KAK9097609.1"/>
    <property type="molecule type" value="Genomic_DNA"/>
</dbReference>
<dbReference type="Gene3D" id="1.10.630.10">
    <property type="entry name" value="Cytochrome P450"/>
    <property type="match status" value="1"/>
</dbReference>
<dbReference type="AlphaFoldDB" id="A0AAP0EQL7"/>
<protein>
    <recommendedName>
        <fullName evidence="13">Cytochrome P450</fullName>
    </recommendedName>
</protein>